<keyword evidence="2" id="KW-0862">Zinc</keyword>
<feature type="region of interest" description="Disordered" evidence="4">
    <location>
        <begin position="607"/>
        <end position="1232"/>
    </location>
</feature>
<feature type="compositionally biased region" description="Basic and acidic residues" evidence="4">
    <location>
        <begin position="1172"/>
        <end position="1195"/>
    </location>
</feature>
<gene>
    <name evidence="6" type="ORF">TTHERM_00329850</name>
</gene>
<feature type="compositionally biased region" description="Basic and acidic residues" evidence="4">
    <location>
        <begin position="1093"/>
        <end position="1108"/>
    </location>
</feature>
<feature type="compositionally biased region" description="Basic and acidic residues" evidence="4">
    <location>
        <begin position="559"/>
        <end position="568"/>
    </location>
</feature>
<dbReference type="PANTHER" id="PTHR21502:SF3">
    <property type="entry name" value="CILIUM ASSEMBLY PROTEIN DZIP1L"/>
    <property type="match status" value="1"/>
</dbReference>
<feature type="compositionally biased region" description="Basic and acidic residues" evidence="4">
    <location>
        <begin position="1012"/>
        <end position="1046"/>
    </location>
</feature>
<accession>I7MAX0</accession>
<dbReference type="InterPro" id="IPR013087">
    <property type="entry name" value="Znf_C2H2_type"/>
</dbReference>
<feature type="compositionally biased region" description="Basic and acidic residues" evidence="4">
    <location>
        <begin position="931"/>
        <end position="958"/>
    </location>
</feature>
<feature type="compositionally biased region" description="Basic and acidic residues" evidence="4">
    <location>
        <begin position="741"/>
        <end position="760"/>
    </location>
</feature>
<feature type="compositionally biased region" description="Basic and acidic residues" evidence="4">
    <location>
        <begin position="1054"/>
        <end position="1080"/>
    </location>
</feature>
<evidence type="ECO:0000256" key="1">
    <source>
        <dbReference type="ARBA" id="ARBA00023054"/>
    </source>
</evidence>
<feature type="compositionally biased region" description="Basic residues" evidence="4">
    <location>
        <begin position="696"/>
        <end position="706"/>
    </location>
</feature>
<dbReference type="PANTHER" id="PTHR21502">
    <property type="entry name" value="ZINC FINGER PROTEIN DZIP1"/>
    <property type="match status" value="1"/>
</dbReference>
<organism evidence="6 7">
    <name type="scientific">Tetrahymena thermophila (strain SB210)</name>
    <dbReference type="NCBI Taxonomy" id="312017"/>
    <lineage>
        <taxon>Eukaryota</taxon>
        <taxon>Sar</taxon>
        <taxon>Alveolata</taxon>
        <taxon>Ciliophora</taxon>
        <taxon>Intramacronucleata</taxon>
        <taxon>Oligohymenophorea</taxon>
        <taxon>Hymenostomatida</taxon>
        <taxon>Tetrahymenina</taxon>
        <taxon>Tetrahymenidae</taxon>
        <taxon>Tetrahymena</taxon>
    </lineage>
</organism>
<keyword evidence="2" id="KW-0863">Zinc-finger</keyword>
<dbReference type="eggNOG" id="ENOG502R2ZK">
    <property type="taxonomic scope" value="Eukaryota"/>
</dbReference>
<feature type="compositionally biased region" description="Acidic residues" evidence="4">
    <location>
        <begin position="1196"/>
        <end position="1207"/>
    </location>
</feature>
<feature type="compositionally biased region" description="Polar residues" evidence="4">
    <location>
        <begin position="885"/>
        <end position="897"/>
    </location>
</feature>
<feature type="coiled-coil region" evidence="3">
    <location>
        <begin position="207"/>
        <end position="345"/>
    </location>
</feature>
<proteinExistence type="predicted"/>
<dbReference type="Proteomes" id="UP000009168">
    <property type="component" value="Unassembled WGS sequence"/>
</dbReference>
<protein>
    <submittedName>
        <fullName evidence="6">Zinc finger, C2H2 type family protein</fullName>
    </submittedName>
</protein>
<dbReference type="GeneID" id="7836725"/>
<dbReference type="EMBL" id="GG662299">
    <property type="protein sequence ID" value="EAS06305.2"/>
    <property type="molecule type" value="Genomic_DNA"/>
</dbReference>
<feature type="compositionally biased region" description="Low complexity" evidence="4">
    <location>
        <begin position="677"/>
        <end position="687"/>
    </location>
</feature>
<feature type="compositionally biased region" description="Polar residues" evidence="4">
    <location>
        <begin position="917"/>
        <end position="930"/>
    </location>
</feature>
<keyword evidence="7" id="KW-1185">Reference proteome</keyword>
<evidence type="ECO:0000313" key="7">
    <source>
        <dbReference type="Proteomes" id="UP000009168"/>
    </source>
</evidence>
<dbReference type="AlphaFoldDB" id="I7MAX0"/>
<reference evidence="7" key="1">
    <citation type="journal article" date="2006" name="PLoS Biol.">
        <title>Macronuclear genome sequence of the ciliate Tetrahymena thermophila, a model eukaryote.</title>
        <authorList>
            <person name="Eisen J.A."/>
            <person name="Coyne R.S."/>
            <person name="Wu M."/>
            <person name="Wu D."/>
            <person name="Thiagarajan M."/>
            <person name="Wortman J.R."/>
            <person name="Badger J.H."/>
            <person name="Ren Q."/>
            <person name="Amedeo P."/>
            <person name="Jones K.M."/>
            <person name="Tallon L.J."/>
            <person name="Delcher A.L."/>
            <person name="Salzberg S.L."/>
            <person name="Silva J.C."/>
            <person name="Haas B.J."/>
            <person name="Majoros W.H."/>
            <person name="Farzad M."/>
            <person name="Carlton J.M."/>
            <person name="Smith R.K. Jr."/>
            <person name="Garg J."/>
            <person name="Pearlman R.E."/>
            <person name="Karrer K.M."/>
            <person name="Sun L."/>
            <person name="Manning G."/>
            <person name="Elde N.C."/>
            <person name="Turkewitz A.P."/>
            <person name="Asai D.J."/>
            <person name="Wilkes D.E."/>
            <person name="Wang Y."/>
            <person name="Cai H."/>
            <person name="Collins K."/>
            <person name="Stewart B.A."/>
            <person name="Lee S.R."/>
            <person name="Wilamowska K."/>
            <person name="Weinberg Z."/>
            <person name="Ruzzo W.L."/>
            <person name="Wloga D."/>
            <person name="Gaertig J."/>
            <person name="Frankel J."/>
            <person name="Tsao C.-C."/>
            <person name="Gorovsky M.A."/>
            <person name="Keeling P.J."/>
            <person name="Waller R.F."/>
            <person name="Patron N.J."/>
            <person name="Cherry J.M."/>
            <person name="Stover N.A."/>
            <person name="Krieger C.J."/>
            <person name="del Toro C."/>
            <person name="Ryder H.F."/>
            <person name="Williamson S.C."/>
            <person name="Barbeau R.A."/>
            <person name="Hamilton E.P."/>
            <person name="Orias E."/>
        </authorList>
    </citation>
    <scope>NUCLEOTIDE SEQUENCE [LARGE SCALE GENOMIC DNA]</scope>
    <source>
        <strain evidence="7">SB210</strain>
    </source>
</reference>
<dbReference type="STRING" id="312017.I7MAX0"/>
<keyword evidence="2" id="KW-0479">Metal-binding</keyword>
<keyword evidence="1 3" id="KW-0175">Coiled coil</keyword>
<evidence type="ECO:0000313" key="6">
    <source>
        <dbReference type="EMBL" id="EAS06305.2"/>
    </source>
</evidence>
<feature type="coiled-coil region" evidence="3">
    <location>
        <begin position="100"/>
        <end position="155"/>
    </location>
</feature>
<evidence type="ECO:0000256" key="4">
    <source>
        <dbReference type="SAM" id="MobiDB-lite"/>
    </source>
</evidence>
<dbReference type="GO" id="GO:0008270">
    <property type="term" value="F:zinc ion binding"/>
    <property type="evidence" value="ECO:0007669"/>
    <property type="project" value="UniProtKB-KW"/>
</dbReference>
<feature type="region of interest" description="Disordered" evidence="4">
    <location>
        <begin position="453"/>
        <end position="472"/>
    </location>
</feature>
<feature type="compositionally biased region" description="Basic and acidic residues" evidence="4">
    <location>
        <begin position="791"/>
        <end position="829"/>
    </location>
</feature>
<dbReference type="InParanoid" id="I7MAX0"/>
<feature type="region of interest" description="Disordered" evidence="4">
    <location>
        <begin position="540"/>
        <end position="568"/>
    </location>
</feature>
<feature type="compositionally biased region" description="Basic and acidic residues" evidence="4">
    <location>
        <begin position="459"/>
        <end position="472"/>
    </location>
</feature>
<dbReference type="PROSITE" id="PS50157">
    <property type="entry name" value="ZINC_FINGER_C2H2_2"/>
    <property type="match status" value="1"/>
</dbReference>
<feature type="compositionally biased region" description="Polar residues" evidence="4">
    <location>
        <begin position="1081"/>
        <end position="1091"/>
    </location>
</feature>
<sequence>MSEQEASDKMTFKAYAQLPYKPFKFTEPTEQLNLRLVANIDPDQLYYRGDLDQASAVLKNFVNSHIPEEMDYEMFNKLFRLSQLAIEYYSQEQANRQQVIDDQYLKYKQLQEQEKNLNELKIKHNEKKETYKEQIKQLSKKIKEMKKEAERIGSYKCVYCSKAYRDKDGLDSHVKRRHLDMLNEIQETKDMIKERQDPIYQLKKKQQDEIREQNKIQLERLQELQKQLEQAKINEAKLVEQITSKLQQDFDMKISQVITLQNEEKQKEIEKSSKILQQKEEIQQKNQIKEQEINTYLEKMNQNLENFQKNFSKIQEQQEKMTKQQEEYTKQLDKISQNQEELKKSSLQQSALIKEQQSMYVGNIVSNKTVPLPINTKQNSKQEQFPVQAHPTADFQNATKQPKTFFNQEEEDSFLNNNSSVIDDQQIREFKGLNPKSGFLQAKVIHIGDLEDDFDSEDENRKSYLKQKQESEIRNQIQQELKNDKQDQSKVNPKSQTYIYQDPSNMSIENNNKNQNGVKSLSTIQDQDLFGLQRMSQTQIDDDKQKLKNMNNTKTVSKKQIEEQNKIDESEEKLYFQSESNNTQETPRQPNVLSNQMSFGAKGLEVGSEQNLGRKSMFSSQKGKKLDELHISEQPSKEQQKSLANSEREQNDKKDKKENKNKGDKKDSFSISDEEINSSSSSLSDISARMKDNYKKKNKNSNHSSKKSIGNVKDIPSPHPKDDKDSKSKQILKKSSNQFEEDSKNTSKNQIEDDKRKKSQEVNQNSQNNSFGIFKKDLNEAKGQLNISDNQKLKENNANKEEEPNNKPKEENVKTKESEESSFLRRGSKDSFTNLQQSPRESKNQISQKDTSNDQKQSFSLPLMQPPPDLASHQQDSIFDKIQKTDSIPTQLGQKQQSDQEIKGKKLSKFGQRSLDTEQQNKSQTSLNKIDSNESEKNKDLSDLQQKKELDKSDDKNKLTTLQTDNKQIEEKQDKQASLSQNQPQQQQNDLLKNQNEQKQDNQKKLKSQKSNKIEEENKQNQTDRKINEPDKNIKNEDETKSKATEANKNNQNETDKKSESHSLAKKKSVEEEKKQDQLKTQEQNKFQIQSLKKADDSTFDFYKDSPRQEQQLTATEQNYSVENQLLSVNNNSDEDKNKKQHPTTIGRHQIKHEEKKAEATGFKPFVNSEIDEIRKELSSKQKNKIDKLEKKYGEFSDDDDEIERELEDSKEKQKNKNKLAGAFEEIDDDDF</sequence>
<dbReference type="GO" id="GO:0005737">
    <property type="term" value="C:cytoplasm"/>
    <property type="evidence" value="ECO:0007669"/>
    <property type="project" value="TreeGrafter"/>
</dbReference>
<feature type="compositionally biased region" description="Low complexity" evidence="4">
    <location>
        <begin position="976"/>
        <end position="995"/>
    </location>
</feature>
<dbReference type="RefSeq" id="XP_001026550.2">
    <property type="nucleotide sequence ID" value="XM_001026550.2"/>
</dbReference>
<evidence type="ECO:0000256" key="2">
    <source>
        <dbReference type="PROSITE-ProRule" id="PRU00042"/>
    </source>
</evidence>
<feature type="compositionally biased region" description="Basic and acidic residues" evidence="4">
    <location>
        <begin position="624"/>
        <end position="668"/>
    </location>
</feature>
<dbReference type="PROSITE" id="PS00028">
    <property type="entry name" value="ZINC_FINGER_C2H2_1"/>
    <property type="match status" value="1"/>
</dbReference>
<feature type="domain" description="C2H2-type" evidence="5">
    <location>
        <begin position="155"/>
        <end position="178"/>
    </location>
</feature>
<dbReference type="KEGG" id="tet:TTHERM_00329850"/>
<feature type="region of interest" description="Disordered" evidence="4">
    <location>
        <begin position="499"/>
        <end position="518"/>
    </location>
</feature>
<feature type="compositionally biased region" description="Polar residues" evidence="4">
    <location>
        <begin position="608"/>
        <end position="621"/>
    </location>
</feature>
<dbReference type="OrthoDB" id="313578at2759"/>
<evidence type="ECO:0000259" key="5">
    <source>
        <dbReference type="PROSITE" id="PS50157"/>
    </source>
</evidence>
<evidence type="ECO:0000256" key="3">
    <source>
        <dbReference type="SAM" id="Coils"/>
    </source>
</evidence>
<feature type="compositionally biased region" description="Polar residues" evidence="4">
    <location>
        <begin position="830"/>
        <end position="860"/>
    </location>
</feature>
<feature type="compositionally biased region" description="Polar residues" evidence="4">
    <location>
        <begin position="1109"/>
        <end position="1132"/>
    </location>
</feature>
<dbReference type="InterPro" id="IPR051241">
    <property type="entry name" value="DZIP_RILPL"/>
</dbReference>
<name>I7MAX0_TETTS</name>
<feature type="compositionally biased region" description="Basic and acidic residues" evidence="4">
    <location>
        <begin position="719"/>
        <end position="728"/>
    </location>
</feature>